<accession>A0A1I4C308</accession>
<sequence length="83" mass="8875">MIPGKIIAGLLGAFAGALCFASAASANSLGSVEGMPFFGRPYPYGFVYHRAPSECYEIRPVDTPDGPKLMETWICDAPVSARY</sequence>
<gene>
    <name evidence="2" type="ORF">SAMN05444581_11817</name>
</gene>
<dbReference type="Proteomes" id="UP000198755">
    <property type="component" value="Unassembled WGS sequence"/>
</dbReference>
<proteinExistence type="predicted"/>
<dbReference type="AlphaFoldDB" id="A0A1I4C308"/>
<feature type="chain" id="PRO_5011607004" evidence="1">
    <location>
        <begin position="27"/>
        <end position="83"/>
    </location>
</feature>
<protein>
    <submittedName>
        <fullName evidence="2">Uncharacterized protein</fullName>
    </submittedName>
</protein>
<organism evidence="2 3">
    <name type="scientific">Methylocapsa palsarum</name>
    <dbReference type="NCBI Taxonomy" id="1612308"/>
    <lineage>
        <taxon>Bacteria</taxon>
        <taxon>Pseudomonadati</taxon>
        <taxon>Pseudomonadota</taxon>
        <taxon>Alphaproteobacteria</taxon>
        <taxon>Hyphomicrobiales</taxon>
        <taxon>Beijerinckiaceae</taxon>
        <taxon>Methylocapsa</taxon>
    </lineage>
</organism>
<evidence type="ECO:0000256" key="1">
    <source>
        <dbReference type="SAM" id="SignalP"/>
    </source>
</evidence>
<keyword evidence="1" id="KW-0732">Signal</keyword>
<reference evidence="2 3" key="1">
    <citation type="submission" date="2016-10" db="EMBL/GenBank/DDBJ databases">
        <authorList>
            <person name="de Groot N.N."/>
        </authorList>
    </citation>
    <scope>NUCLEOTIDE SEQUENCE [LARGE SCALE GENOMIC DNA]</scope>
    <source>
        <strain evidence="2 3">NE2</strain>
    </source>
</reference>
<evidence type="ECO:0000313" key="3">
    <source>
        <dbReference type="Proteomes" id="UP000198755"/>
    </source>
</evidence>
<feature type="signal peptide" evidence="1">
    <location>
        <begin position="1"/>
        <end position="26"/>
    </location>
</feature>
<keyword evidence="3" id="KW-1185">Reference proteome</keyword>
<dbReference type="EMBL" id="FOSN01000018">
    <property type="protein sequence ID" value="SFK75462.1"/>
    <property type="molecule type" value="Genomic_DNA"/>
</dbReference>
<name>A0A1I4C308_9HYPH</name>
<evidence type="ECO:0000313" key="2">
    <source>
        <dbReference type="EMBL" id="SFK75462.1"/>
    </source>
</evidence>